<dbReference type="Pfam" id="PF00672">
    <property type="entry name" value="HAMP"/>
    <property type="match status" value="1"/>
</dbReference>
<evidence type="ECO:0000259" key="4">
    <source>
        <dbReference type="PROSITE" id="PS50885"/>
    </source>
</evidence>
<dbReference type="CDD" id="cd01949">
    <property type="entry name" value="GGDEF"/>
    <property type="match status" value="1"/>
</dbReference>
<dbReference type="GO" id="GO:0007165">
    <property type="term" value="P:signal transduction"/>
    <property type="evidence" value="ECO:0007669"/>
    <property type="project" value="InterPro"/>
</dbReference>
<evidence type="ECO:0000256" key="1">
    <source>
        <dbReference type="ARBA" id="ARBA00022692"/>
    </source>
</evidence>
<dbReference type="AlphaFoldDB" id="A0A6J4L0F1"/>
<feature type="domain" description="GGDEF" evidence="5">
    <location>
        <begin position="517"/>
        <end position="651"/>
    </location>
</feature>
<dbReference type="InterPro" id="IPR050469">
    <property type="entry name" value="Diguanylate_Cyclase"/>
</dbReference>
<dbReference type="InterPro" id="IPR029787">
    <property type="entry name" value="Nucleotide_cyclase"/>
</dbReference>
<dbReference type="FunFam" id="3.30.70.270:FF:000001">
    <property type="entry name" value="Diguanylate cyclase domain protein"/>
    <property type="match status" value="1"/>
</dbReference>
<dbReference type="PANTHER" id="PTHR45138">
    <property type="entry name" value="REGULATORY COMPONENTS OF SENSORY TRANSDUCTION SYSTEM"/>
    <property type="match status" value="1"/>
</dbReference>
<dbReference type="InterPro" id="IPR003018">
    <property type="entry name" value="GAF"/>
</dbReference>
<dbReference type="NCBIfam" id="TIGR00254">
    <property type="entry name" value="GGDEF"/>
    <property type="match status" value="1"/>
</dbReference>
<keyword evidence="1" id="KW-0812">Transmembrane</keyword>
<evidence type="ECO:0000256" key="3">
    <source>
        <dbReference type="SAM" id="MobiDB-lite"/>
    </source>
</evidence>
<dbReference type="SMART" id="SM00267">
    <property type="entry name" value="GGDEF"/>
    <property type="match status" value="1"/>
</dbReference>
<keyword evidence="2" id="KW-0472">Membrane</keyword>
<dbReference type="PROSITE" id="PS50885">
    <property type="entry name" value="HAMP"/>
    <property type="match status" value="1"/>
</dbReference>
<dbReference type="Gene3D" id="3.30.70.270">
    <property type="match status" value="1"/>
</dbReference>
<evidence type="ECO:0000259" key="5">
    <source>
        <dbReference type="PROSITE" id="PS50887"/>
    </source>
</evidence>
<feature type="domain" description="HAMP" evidence="4">
    <location>
        <begin position="260"/>
        <end position="312"/>
    </location>
</feature>
<dbReference type="SUPFAM" id="SSF55781">
    <property type="entry name" value="GAF domain-like"/>
    <property type="match status" value="1"/>
</dbReference>
<organism evidence="6">
    <name type="scientific">uncultured Frankineae bacterium</name>
    <dbReference type="NCBI Taxonomy" id="437475"/>
    <lineage>
        <taxon>Bacteria</taxon>
        <taxon>Bacillati</taxon>
        <taxon>Actinomycetota</taxon>
        <taxon>Actinomycetes</taxon>
        <taxon>Frankiales</taxon>
        <taxon>environmental samples</taxon>
    </lineage>
</organism>
<dbReference type="GO" id="GO:1902201">
    <property type="term" value="P:negative regulation of bacterial-type flagellum-dependent cell motility"/>
    <property type="evidence" value="ECO:0007669"/>
    <property type="project" value="TreeGrafter"/>
</dbReference>
<dbReference type="InterPro" id="IPR000160">
    <property type="entry name" value="GGDEF_dom"/>
</dbReference>
<feature type="region of interest" description="Disordered" evidence="3">
    <location>
        <begin position="644"/>
        <end position="676"/>
    </location>
</feature>
<dbReference type="SMART" id="SM00065">
    <property type="entry name" value="GAF"/>
    <property type="match status" value="1"/>
</dbReference>
<dbReference type="SMART" id="SM00304">
    <property type="entry name" value="HAMP"/>
    <property type="match status" value="1"/>
</dbReference>
<reference evidence="6" key="1">
    <citation type="submission" date="2020-02" db="EMBL/GenBank/DDBJ databases">
        <authorList>
            <person name="Meier V. D."/>
        </authorList>
    </citation>
    <scope>NUCLEOTIDE SEQUENCE</scope>
    <source>
        <strain evidence="6">AVDCRST_MAG07</strain>
    </source>
</reference>
<dbReference type="PANTHER" id="PTHR45138:SF9">
    <property type="entry name" value="DIGUANYLATE CYCLASE DGCM-RELATED"/>
    <property type="match status" value="1"/>
</dbReference>
<dbReference type="SUPFAM" id="SSF158472">
    <property type="entry name" value="HAMP domain-like"/>
    <property type="match status" value="1"/>
</dbReference>
<dbReference type="CDD" id="cd06225">
    <property type="entry name" value="HAMP"/>
    <property type="match status" value="1"/>
</dbReference>
<keyword evidence="2" id="KW-1133">Transmembrane helix</keyword>
<accession>A0A6J4L0F1</accession>
<dbReference type="Pfam" id="PF00990">
    <property type="entry name" value="GGDEF"/>
    <property type="match status" value="1"/>
</dbReference>
<dbReference type="GO" id="GO:0043709">
    <property type="term" value="P:cell adhesion involved in single-species biofilm formation"/>
    <property type="evidence" value="ECO:0007669"/>
    <property type="project" value="TreeGrafter"/>
</dbReference>
<sequence>MTLRTRLTAAFLLLVLVPLLVAGVLVFALLPREVARLQAENLTSSAALAVSSIEERCSRVVSAAATAARAAGQPGAALGPALTRLVEVEAVSGVQVLDAAGRLRAGAGSEPAQQAPQCTAGAVARTPTGGQLVVTQQLRSADGEPAGSVVAALDLDDAWVRGLGARAGRADVVLFADGEPVAASATVAPALVRAALSELGRLVERDGQVAVAVPSAPGSSSGALVAQAARLDLRTAQMLYPLLVVGAGVLAAVIGAGLARATTRPLEELGSAASRVAGGDLATTIPVRSRDEVGRLAQSFNVMTEELRVHVEALERSGQQLRAGVGRLGDALSGTHDLDRILAVVLETARATTGARSGAVLMGGAVADELVLSVGHELAARGVPEGLRVPVGVGLSGEVARTRAPLRGRSGTGPGERAPAPGEPAGVPFVALPLMSSGQVVGVLLLWDRAGDADFTEDDLALLKTFTSQATVAVDNVLLHEEARRLSVTDAMTGLTNYRGFTVTVGKEIERAARFGRPLALLLLDLDHFKLVNDVWGHQRGDAVLVELAARVRAQVRDVDTCARYGGEEFVVVLPETGPAGAVQAAERILAAVRRRPFGDADETSLDVTVSIGVAVFPDHGTTATTLLRRADEALYAAKAAGRDGWQVAPAETPPPQAPPARTLPDVAAEPGLRSS</sequence>
<dbReference type="PROSITE" id="PS50887">
    <property type="entry name" value="GGDEF"/>
    <property type="match status" value="1"/>
</dbReference>
<protein>
    <submittedName>
        <fullName evidence="6">Diguanylate cyclase/phosphodiesterase (GGDEF &amp; EAL domains) with PAS/PAC sensor(S)</fullName>
    </submittedName>
</protein>
<dbReference type="Pfam" id="PF13185">
    <property type="entry name" value="GAF_2"/>
    <property type="match status" value="1"/>
</dbReference>
<dbReference type="InterPro" id="IPR029016">
    <property type="entry name" value="GAF-like_dom_sf"/>
</dbReference>
<dbReference type="Gene3D" id="6.10.340.10">
    <property type="match status" value="1"/>
</dbReference>
<gene>
    <name evidence="6" type="ORF">AVDCRST_MAG07-1212</name>
</gene>
<dbReference type="Gene3D" id="3.30.450.40">
    <property type="match status" value="1"/>
</dbReference>
<proteinExistence type="predicted"/>
<dbReference type="EMBL" id="CADCUB010000055">
    <property type="protein sequence ID" value="CAA9319871.1"/>
    <property type="molecule type" value="Genomic_DNA"/>
</dbReference>
<name>A0A6J4L0F1_9ACTN</name>
<dbReference type="InterPro" id="IPR003660">
    <property type="entry name" value="HAMP_dom"/>
</dbReference>
<dbReference type="GO" id="GO:0052621">
    <property type="term" value="F:diguanylate cyclase activity"/>
    <property type="evidence" value="ECO:0007669"/>
    <property type="project" value="TreeGrafter"/>
</dbReference>
<dbReference type="InterPro" id="IPR043128">
    <property type="entry name" value="Rev_trsase/Diguanyl_cyclase"/>
</dbReference>
<evidence type="ECO:0000313" key="6">
    <source>
        <dbReference type="EMBL" id="CAA9319871.1"/>
    </source>
</evidence>
<dbReference type="SUPFAM" id="SSF55073">
    <property type="entry name" value="Nucleotide cyclase"/>
    <property type="match status" value="1"/>
</dbReference>
<dbReference type="GO" id="GO:0005886">
    <property type="term" value="C:plasma membrane"/>
    <property type="evidence" value="ECO:0007669"/>
    <property type="project" value="TreeGrafter"/>
</dbReference>
<evidence type="ECO:0000256" key="2">
    <source>
        <dbReference type="ARBA" id="ARBA00022989"/>
    </source>
</evidence>